<protein>
    <submittedName>
        <fullName evidence="1">Uncharacterized protein</fullName>
    </submittedName>
</protein>
<organism evidence="1 2">
    <name type="scientific">Pseudomonas poae</name>
    <dbReference type="NCBI Taxonomy" id="200451"/>
    <lineage>
        <taxon>Bacteria</taxon>
        <taxon>Pseudomonadati</taxon>
        <taxon>Pseudomonadota</taxon>
        <taxon>Gammaproteobacteria</taxon>
        <taxon>Pseudomonadales</taxon>
        <taxon>Pseudomonadaceae</taxon>
        <taxon>Pseudomonas</taxon>
    </lineage>
</organism>
<proteinExistence type="predicted"/>
<dbReference type="RefSeq" id="WP_010213933.1">
    <property type="nucleotide sequence ID" value="NZ_PDJN01000003.1"/>
</dbReference>
<accession>A0A7Z1GNV3</accession>
<evidence type="ECO:0000313" key="2">
    <source>
        <dbReference type="Proteomes" id="UP000221580"/>
    </source>
</evidence>
<dbReference type="Proteomes" id="UP000221580">
    <property type="component" value="Unassembled WGS sequence"/>
</dbReference>
<sequence>MNLIEQARRLELRDGDVVCLPADTTHEQASELVEALGPNALNIRCLIVLGDVHALDEAAMNAAGWYRK</sequence>
<comment type="caution">
    <text evidence="1">The sequence shown here is derived from an EMBL/GenBank/DDBJ whole genome shotgun (WGS) entry which is preliminary data.</text>
</comment>
<evidence type="ECO:0000313" key="1">
    <source>
        <dbReference type="EMBL" id="PFG60216.1"/>
    </source>
</evidence>
<gene>
    <name evidence="1" type="ORF">DM05_4922</name>
</gene>
<reference evidence="1 2" key="1">
    <citation type="submission" date="2017-09" db="EMBL/GenBank/DDBJ databases">
        <authorList>
            <person name="DeBolt S."/>
            <person name="Huntemann M."/>
            <person name="Clum A."/>
            <person name="Pillay M."/>
            <person name="Palaniappan K."/>
            <person name="Varghese N."/>
            <person name="Mikhailova N."/>
            <person name="Stamatis D."/>
            <person name="Reddy T."/>
            <person name="Daum C."/>
            <person name="Shapiro N."/>
            <person name="Ivanova N."/>
            <person name="Kyrpides N."/>
            <person name="Woyke T."/>
        </authorList>
    </citation>
    <scope>NUCLEOTIDE SEQUENCE [LARGE SCALE GENOMIC DNA]</scope>
    <source>
        <strain evidence="1 2">A2-S9</strain>
    </source>
</reference>
<name>A0A7Z1GNV3_9PSED</name>
<reference evidence="1 2" key="2">
    <citation type="submission" date="2017-10" db="EMBL/GenBank/DDBJ databases">
        <title>Bacterial endophytes that colonize and modify switchgrass growth.</title>
        <authorList>
            <person name="Debolt S."/>
        </authorList>
    </citation>
    <scope>NUCLEOTIDE SEQUENCE [LARGE SCALE GENOMIC DNA]</scope>
    <source>
        <strain evidence="1 2">A2-S9</strain>
    </source>
</reference>
<dbReference type="EMBL" id="PDJN01000003">
    <property type="protein sequence ID" value="PFG60216.1"/>
    <property type="molecule type" value="Genomic_DNA"/>
</dbReference>
<dbReference type="AlphaFoldDB" id="A0A7Z1GNV3"/>